<proteinExistence type="predicted"/>
<dbReference type="InterPro" id="IPR016181">
    <property type="entry name" value="Acyl_CoA_acyltransferase"/>
</dbReference>
<feature type="domain" description="N-acetyltransferase" evidence="1">
    <location>
        <begin position="2"/>
        <end position="165"/>
    </location>
</feature>
<dbReference type="InterPro" id="IPR000182">
    <property type="entry name" value="GNAT_dom"/>
</dbReference>
<reference evidence="2 3" key="1">
    <citation type="submission" date="2024-10" db="EMBL/GenBank/DDBJ databases">
        <title>The Natural Products Discovery Center: Release of the First 8490 Sequenced Strains for Exploring Actinobacteria Biosynthetic Diversity.</title>
        <authorList>
            <person name="Kalkreuter E."/>
            <person name="Kautsar S.A."/>
            <person name="Yang D."/>
            <person name="Bader C.D."/>
            <person name="Teijaro C.N."/>
            <person name="Fluegel L."/>
            <person name="Davis C.M."/>
            <person name="Simpson J.R."/>
            <person name="Lauterbach L."/>
            <person name="Steele A.D."/>
            <person name="Gui C."/>
            <person name="Meng S."/>
            <person name="Li G."/>
            <person name="Viehrig K."/>
            <person name="Ye F."/>
            <person name="Su P."/>
            <person name="Kiefer A.F."/>
            <person name="Nichols A."/>
            <person name="Cepeda A.J."/>
            <person name="Yan W."/>
            <person name="Fan B."/>
            <person name="Jiang Y."/>
            <person name="Adhikari A."/>
            <person name="Zheng C.-J."/>
            <person name="Schuster L."/>
            <person name="Cowan T.M."/>
            <person name="Smanski M.J."/>
            <person name="Chevrette M.G."/>
            <person name="De Carvalho L.P.S."/>
            <person name="Shen B."/>
        </authorList>
    </citation>
    <scope>NUCLEOTIDE SEQUENCE [LARGE SCALE GENOMIC DNA]</scope>
    <source>
        <strain evidence="2 3">NPDC004119</strain>
    </source>
</reference>
<comment type="caution">
    <text evidence="2">The sequence shown here is derived from an EMBL/GenBank/DDBJ whole genome shotgun (WGS) entry which is preliminary data.</text>
</comment>
<dbReference type="CDD" id="cd04301">
    <property type="entry name" value="NAT_SF"/>
    <property type="match status" value="1"/>
</dbReference>
<dbReference type="PROSITE" id="PS51186">
    <property type="entry name" value="GNAT"/>
    <property type="match status" value="1"/>
</dbReference>
<dbReference type="PANTHER" id="PTHR39173:SF1">
    <property type="entry name" value="ACETYLTRANSFERASE"/>
    <property type="match status" value="1"/>
</dbReference>
<dbReference type="Pfam" id="PF13302">
    <property type="entry name" value="Acetyltransf_3"/>
    <property type="match status" value="1"/>
</dbReference>
<protein>
    <submittedName>
        <fullName evidence="2">GNAT family N-acetyltransferase</fullName>
    </submittedName>
</protein>
<dbReference type="SUPFAM" id="SSF55729">
    <property type="entry name" value="Acyl-CoA N-acyltransferases (Nat)"/>
    <property type="match status" value="1"/>
</dbReference>
<dbReference type="Proteomes" id="UP001601442">
    <property type="component" value="Unassembled WGS sequence"/>
</dbReference>
<organism evidence="2 3">
    <name type="scientific">Nocardia aobensis</name>
    <dbReference type="NCBI Taxonomy" id="257277"/>
    <lineage>
        <taxon>Bacteria</taxon>
        <taxon>Bacillati</taxon>
        <taxon>Actinomycetota</taxon>
        <taxon>Actinomycetes</taxon>
        <taxon>Mycobacteriales</taxon>
        <taxon>Nocardiaceae</taxon>
        <taxon>Nocardia</taxon>
    </lineage>
</organism>
<keyword evidence="3" id="KW-1185">Reference proteome</keyword>
<name>A0ABW6P6Q9_9NOCA</name>
<evidence type="ECO:0000313" key="2">
    <source>
        <dbReference type="EMBL" id="MFF0498856.1"/>
    </source>
</evidence>
<gene>
    <name evidence="2" type="ORF">ACFYU5_20790</name>
</gene>
<dbReference type="RefSeq" id="WP_387396650.1">
    <property type="nucleotide sequence ID" value="NZ_JBIAMT010000003.1"/>
</dbReference>
<accession>A0ABW6P6Q9</accession>
<evidence type="ECO:0000313" key="3">
    <source>
        <dbReference type="Proteomes" id="UP001601442"/>
    </source>
</evidence>
<evidence type="ECO:0000259" key="1">
    <source>
        <dbReference type="PROSITE" id="PS51186"/>
    </source>
</evidence>
<dbReference type="Gene3D" id="3.40.630.30">
    <property type="match status" value="1"/>
</dbReference>
<dbReference type="EMBL" id="JBIAMT010000003">
    <property type="protein sequence ID" value="MFF0498856.1"/>
    <property type="molecule type" value="Genomic_DNA"/>
</dbReference>
<dbReference type="PANTHER" id="PTHR39173">
    <property type="entry name" value="ACETYLTRANSFERASE"/>
    <property type="match status" value="1"/>
</dbReference>
<sequence>MPELIAPTTHLHDAWLDAHAEWGPGAHEDGFGLAPTDEVDSSAGFTAWVKRLTNDEDTTYQWIAEDNRVLGGIALRHSFDDYVKWAGHIGFGIRPTARGRGLAAWALGRMLNQAQVLGMDRVLVVCAMHNIASAKTIERAGGIFEEVRNTRHGPARHYWIKLARPTESPHADRNPTD</sequence>